<dbReference type="InterPro" id="IPR011128">
    <property type="entry name" value="G3P_DH_NAD-dep_N"/>
</dbReference>
<proteinExistence type="inferred from homology"/>
<comment type="similarity">
    <text evidence="1">Belongs to the NAD-dependent glycerol-3-phosphate dehydrogenase family.</text>
</comment>
<sequence>MNTKNQPPLAVLGAGSWGTALAGLLAHHGHPVLLWTRNRPHAQEMITTGRNPSFLGPLALPSGVEPTAQIDRVVDEAHHYIIAVPSHAFRSVLNKLNDAVTACSAPPTICWGTKGFESGTGLLLSEVFDQVLGQTAQPAVLSGPSFAIEVAQRLPTALTVAARNETVADTVASWFRDNRTRVYTSTDLSGVQLGGAIKNVMAIAAGISDGLGFGANARAALIARGLAEMSRLGVVLGGQIETFMGLTGMGDLILTCTDDQSRNRRVGLGLGKGKSKEDILSEIGQEAEGINTTRELYRKSAVTAVEMPITEQVYKVLFEDLDPTLAVTALLSRQARTENP</sequence>
<dbReference type="PIRSF" id="PIRSF000114">
    <property type="entry name" value="Glycerol-3-P_dh"/>
    <property type="match status" value="1"/>
</dbReference>
<dbReference type="FunFam" id="3.40.50.720:FF:000019">
    <property type="entry name" value="Glycerol-3-phosphate dehydrogenase [NAD(P)+]"/>
    <property type="match status" value="1"/>
</dbReference>
<dbReference type="EMBL" id="CZRL01000094">
    <property type="protein sequence ID" value="CUS53125.1"/>
    <property type="molecule type" value="Genomic_DNA"/>
</dbReference>
<dbReference type="PANTHER" id="PTHR11728:SF1">
    <property type="entry name" value="GLYCEROL-3-PHOSPHATE DEHYDROGENASE [NAD(+)] 2, CHLOROPLASTIC"/>
    <property type="match status" value="1"/>
</dbReference>
<dbReference type="GO" id="GO:0005975">
    <property type="term" value="P:carbohydrate metabolic process"/>
    <property type="evidence" value="ECO:0007669"/>
    <property type="project" value="InterPro"/>
</dbReference>
<evidence type="ECO:0000313" key="6">
    <source>
        <dbReference type="EMBL" id="CUS53125.1"/>
    </source>
</evidence>
<dbReference type="EC" id="1.1.1.94" evidence="6"/>
<keyword evidence="2 6" id="KW-0560">Oxidoreductase</keyword>
<dbReference type="SUPFAM" id="SSF48179">
    <property type="entry name" value="6-phosphogluconate dehydrogenase C-terminal domain-like"/>
    <property type="match status" value="1"/>
</dbReference>
<dbReference type="NCBIfam" id="NF000942">
    <property type="entry name" value="PRK00094.1-4"/>
    <property type="match status" value="1"/>
</dbReference>
<dbReference type="HAMAP" id="MF_00394">
    <property type="entry name" value="NAD_Glyc3P_dehydrog"/>
    <property type="match status" value="1"/>
</dbReference>
<dbReference type="InterPro" id="IPR008927">
    <property type="entry name" value="6-PGluconate_DH-like_C_sf"/>
</dbReference>
<evidence type="ECO:0000259" key="4">
    <source>
        <dbReference type="Pfam" id="PF01210"/>
    </source>
</evidence>
<dbReference type="GO" id="GO:0046168">
    <property type="term" value="P:glycerol-3-phosphate catabolic process"/>
    <property type="evidence" value="ECO:0007669"/>
    <property type="project" value="InterPro"/>
</dbReference>
<dbReference type="NCBIfam" id="NF000940">
    <property type="entry name" value="PRK00094.1-2"/>
    <property type="match status" value="1"/>
</dbReference>
<dbReference type="InterPro" id="IPR013328">
    <property type="entry name" value="6PGD_dom2"/>
</dbReference>
<protein>
    <submittedName>
        <fullName evidence="6">Glycerol-3-phosphate dehydrogenase [NAD(P)+]</fullName>
        <ecNumber evidence="6">1.1.1.94</ecNumber>
    </submittedName>
</protein>
<evidence type="ECO:0000256" key="3">
    <source>
        <dbReference type="ARBA" id="ARBA00023027"/>
    </source>
</evidence>
<dbReference type="Gene3D" id="1.10.1040.10">
    <property type="entry name" value="N-(1-d-carboxylethyl)-l-norvaline Dehydrogenase, domain 2"/>
    <property type="match status" value="1"/>
</dbReference>
<reference evidence="6" key="1">
    <citation type="submission" date="2015-10" db="EMBL/GenBank/DDBJ databases">
        <authorList>
            <person name="Gilbert D.G."/>
        </authorList>
    </citation>
    <scope>NUCLEOTIDE SEQUENCE</scope>
</reference>
<dbReference type="PANTHER" id="PTHR11728">
    <property type="entry name" value="GLYCEROL-3-PHOSPHATE DEHYDROGENASE"/>
    <property type="match status" value="1"/>
</dbReference>
<name>A0A160TRY5_9ZZZZ</name>
<dbReference type="PRINTS" id="PR00077">
    <property type="entry name" value="GPDHDRGNASE"/>
</dbReference>
<evidence type="ECO:0000256" key="1">
    <source>
        <dbReference type="ARBA" id="ARBA00011009"/>
    </source>
</evidence>
<dbReference type="InterPro" id="IPR036291">
    <property type="entry name" value="NAD(P)-bd_dom_sf"/>
</dbReference>
<dbReference type="GO" id="GO:0005829">
    <property type="term" value="C:cytosol"/>
    <property type="evidence" value="ECO:0007669"/>
    <property type="project" value="TreeGrafter"/>
</dbReference>
<dbReference type="Pfam" id="PF01210">
    <property type="entry name" value="NAD_Gly3P_dh_N"/>
    <property type="match status" value="1"/>
</dbReference>
<feature type="domain" description="Glycerol-3-phosphate dehydrogenase NAD-dependent C-terminal" evidence="5">
    <location>
        <begin position="187"/>
        <end position="327"/>
    </location>
</feature>
<dbReference type="PROSITE" id="PS00957">
    <property type="entry name" value="NAD_G3PDH"/>
    <property type="match status" value="1"/>
</dbReference>
<dbReference type="InterPro" id="IPR006168">
    <property type="entry name" value="G3P_DH_NAD-dep"/>
</dbReference>
<keyword evidence="3" id="KW-0520">NAD</keyword>
<dbReference type="GO" id="GO:0047952">
    <property type="term" value="F:glycerol-3-phosphate dehydrogenase [NAD(P)+] activity"/>
    <property type="evidence" value="ECO:0007669"/>
    <property type="project" value="UniProtKB-EC"/>
</dbReference>
<dbReference type="Pfam" id="PF07479">
    <property type="entry name" value="NAD_Gly3P_dh_C"/>
    <property type="match status" value="1"/>
</dbReference>
<dbReference type="FunFam" id="1.10.1040.10:FF:000001">
    <property type="entry name" value="Glycerol-3-phosphate dehydrogenase [NAD(P)+]"/>
    <property type="match status" value="1"/>
</dbReference>
<gene>
    <name evidence="6" type="ORF">MGWOODY_XGa2762</name>
</gene>
<evidence type="ECO:0000256" key="2">
    <source>
        <dbReference type="ARBA" id="ARBA00023002"/>
    </source>
</evidence>
<organism evidence="6">
    <name type="scientific">hydrothermal vent metagenome</name>
    <dbReference type="NCBI Taxonomy" id="652676"/>
    <lineage>
        <taxon>unclassified sequences</taxon>
        <taxon>metagenomes</taxon>
        <taxon>ecological metagenomes</taxon>
    </lineage>
</organism>
<dbReference type="InterPro" id="IPR006109">
    <property type="entry name" value="G3P_DH_NAD-dep_C"/>
</dbReference>
<evidence type="ECO:0000259" key="5">
    <source>
        <dbReference type="Pfam" id="PF07479"/>
    </source>
</evidence>
<dbReference type="AlphaFoldDB" id="A0A160TRY5"/>
<dbReference type="SUPFAM" id="SSF51735">
    <property type="entry name" value="NAD(P)-binding Rossmann-fold domains"/>
    <property type="match status" value="1"/>
</dbReference>
<accession>A0A160TRY5</accession>
<feature type="domain" description="Glycerol-3-phosphate dehydrogenase NAD-dependent N-terminal" evidence="4">
    <location>
        <begin position="9"/>
        <end position="167"/>
    </location>
</feature>
<dbReference type="GO" id="GO:0051287">
    <property type="term" value="F:NAD binding"/>
    <property type="evidence" value="ECO:0007669"/>
    <property type="project" value="InterPro"/>
</dbReference>
<dbReference type="Gene3D" id="3.40.50.720">
    <property type="entry name" value="NAD(P)-binding Rossmann-like Domain"/>
    <property type="match status" value="1"/>
</dbReference>